<feature type="domain" description="Flagellar Assembly Protein A N-terminal region" evidence="2">
    <location>
        <begin position="18"/>
        <end position="196"/>
    </location>
</feature>
<accession>A0ABT9VUY1</accession>
<keyword evidence="1" id="KW-0175">Coiled coil</keyword>
<dbReference type="Proteomes" id="UP001235840">
    <property type="component" value="Unassembled WGS sequence"/>
</dbReference>
<dbReference type="InterPro" id="IPR036145">
    <property type="entry name" value="MinC_C_sf"/>
</dbReference>
<dbReference type="InterPro" id="IPR046866">
    <property type="entry name" value="FapA_N"/>
</dbReference>
<dbReference type="Gene3D" id="2.160.20.70">
    <property type="match status" value="1"/>
</dbReference>
<dbReference type="RefSeq" id="WP_307390682.1">
    <property type="nucleotide sequence ID" value="NZ_BAAADK010000018.1"/>
</dbReference>
<gene>
    <name evidence="3" type="ORF">J2S11_000590</name>
</gene>
<evidence type="ECO:0000313" key="4">
    <source>
        <dbReference type="Proteomes" id="UP001235840"/>
    </source>
</evidence>
<dbReference type="InterPro" id="IPR016098">
    <property type="entry name" value="CAP/MinC_C"/>
</dbReference>
<evidence type="ECO:0000256" key="1">
    <source>
        <dbReference type="SAM" id="Coils"/>
    </source>
</evidence>
<comment type="caution">
    <text evidence="3">The sequence shown here is derived from an EMBL/GenBank/DDBJ whole genome shotgun (WGS) entry which is preliminary data.</text>
</comment>
<feature type="coiled-coil region" evidence="1">
    <location>
        <begin position="407"/>
        <end position="434"/>
    </location>
</feature>
<organism evidence="3 4">
    <name type="scientific">Caldalkalibacillus horti</name>
    <dbReference type="NCBI Taxonomy" id="77523"/>
    <lineage>
        <taxon>Bacteria</taxon>
        <taxon>Bacillati</taxon>
        <taxon>Bacillota</taxon>
        <taxon>Bacilli</taxon>
        <taxon>Bacillales</taxon>
        <taxon>Bacillaceae</taxon>
        <taxon>Caldalkalibacillus</taxon>
    </lineage>
</organism>
<proteinExistence type="predicted"/>
<dbReference type="InterPro" id="IPR046865">
    <property type="entry name" value="FapA_b_solenoid"/>
</dbReference>
<reference evidence="3 4" key="1">
    <citation type="submission" date="2023-07" db="EMBL/GenBank/DDBJ databases">
        <title>Genomic Encyclopedia of Type Strains, Phase IV (KMG-IV): sequencing the most valuable type-strain genomes for metagenomic binning, comparative biology and taxonomic classification.</title>
        <authorList>
            <person name="Goeker M."/>
        </authorList>
    </citation>
    <scope>NUCLEOTIDE SEQUENCE [LARGE SCALE GENOMIC DNA]</scope>
    <source>
        <strain evidence="3 4">DSM 12751</strain>
    </source>
</reference>
<dbReference type="InterPro" id="IPR005646">
    <property type="entry name" value="FapA"/>
</dbReference>
<name>A0ABT9VUY1_9BACI</name>
<dbReference type="PANTHER" id="PTHR38032">
    <property type="entry name" value="POLYMERASE-RELATED"/>
    <property type="match status" value="1"/>
</dbReference>
<evidence type="ECO:0000313" key="3">
    <source>
        <dbReference type="EMBL" id="MDQ0164690.1"/>
    </source>
</evidence>
<dbReference type="Pfam" id="PF20250">
    <property type="entry name" value="FapA_N"/>
    <property type="match status" value="1"/>
</dbReference>
<sequence>MSTPLTSQDLFPFEGELEVQLSADQMSVSLTYFPSAESQEADTDKHEFNKETIVRFLESRGITFGILDDVISQFAANPASFAQKEFMVAEGRAAVAGDDSYLEMLCYSSNQSKPKVKRDGSVDFYSMTNIANVAKGQILGKKIPSTEGRDGMTVRGEILSAKAGKDLPLKAGKNVVIDRESQALYAALDGQVSITNVINVFPVFEVNGDLDLSVGNIDFVGNVVIRGSVPSGFKIVAKGDVRITGGVEGAEIISDGSIHIQSGITGQHKGLVKAGLDIQTGFIVNGTVQAEGNVLVSQSIMHSHVMAGEQVECKGDKGLIVGGHIQAGKAVICHTIGNSMTTSTTVEVGSQPKALNRKREIEKEFTEIRDTLDKTAKAEAVLHQIASKLGQLPADKQQMLIKLTNTKLENENRWRDLKEEMAELEQELQNSEQCKIVASKTLYAGTKIILGKYMKYIKDTQTRIEYVLENSLIVGKPLI</sequence>
<protein>
    <submittedName>
        <fullName evidence="3">Uncharacterized protein (DUF342 family)</fullName>
    </submittedName>
</protein>
<dbReference type="Pfam" id="PF03961">
    <property type="entry name" value="FapA"/>
    <property type="match status" value="1"/>
</dbReference>
<dbReference type="SUPFAM" id="SSF63848">
    <property type="entry name" value="Cell-division inhibitor MinC, C-terminal domain"/>
    <property type="match status" value="1"/>
</dbReference>
<dbReference type="EMBL" id="JAUSTY010000002">
    <property type="protein sequence ID" value="MDQ0164690.1"/>
    <property type="molecule type" value="Genomic_DNA"/>
</dbReference>
<dbReference type="PANTHER" id="PTHR38032:SF1">
    <property type="entry name" value="RNA-BINDING PROTEIN KHPB N-TERMINAL DOMAIN-CONTAINING PROTEIN"/>
    <property type="match status" value="1"/>
</dbReference>
<evidence type="ECO:0000259" key="2">
    <source>
        <dbReference type="Pfam" id="PF20250"/>
    </source>
</evidence>
<keyword evidence="4" id="KW-1185">Reference proteome</keyword>